<reference evidence="2" key="1">
    <citation type="journal article" date="2021" name="Nat. Commun.">
        <title>Genetic determinants of endophytism in the Arabidopsis root mycobiome.</title>
        <authorList>
            <person name="Mesny F."/>
            <person name="Miyauchi S."/>
            <person name="Thiergart T."/>
            <person name="Pickel B."/>
            <person name="Atanasova L."/>
            <person name="Karlsson M."/>
            <person name="Huettel B."/>
            <person name="Barry K.W."/>
            <person name="Haridas S."/>
            <person name="Chen C."/>
            <person name="Bauer D."/>
            <person name="Andreopoulos W."/>
            <person name="Pangilinan J."/>
            <person name="LaButti K."/>
            <person name="Riley R."/>
            <person name="Lipzen A."/>
            <person name="Clum A."/>
            <person name="Drula E."/>
            <person name="Henrissat B."/>
            <person name="Kohler A."/>
            <person name="Grigoriev I.V."/>
            <person name="Martin F.M."/>
            <person name="Hacquard S."/>
        </authorList>
    </citation>
    <scope>NUCLEOTIDE SEQUENCE</scope>
    <source>
        <strain evidence="2">MPI-SDFR-AT-0073</strain>
    </source>
</reference>
<sequence length="216" mass="24706">MLGEDSQNVVDCYHRQYALNLTNPVQVPPVATQYNQTLTDNSEGHNPQWCTLEETDDGTINFDWSTILNELQISDGDHCDTDSVMPHYQAVQSNLIIESFTTKWTSTTTKKTKQRDSSMLPQISPSYTSSVTQRLQPIYSPEPIGVYIPIGTSLGGLDKHDLQNEATYDSDFDDNESQRRRRLARLKRRKAEKSLRAINFSRQVKQVRHSRKKSPD</sequence>
<evidence type="ECO:0000313" key="3">
    <source>
        <dbReference type="Proteomes" id="UP000758603"/>
    </source>
</evidence>
<protein>
    <submittedName>
        <fullName evidence="2">Uncharacterized protein</fullName>
    </submittedName>
</protein>
<proteinExistence type="predicted"/>
<feature type="region of interest" description="Disordered" evidence="1">
    <location>
        <begin position="187"/>
        <end position="216"/>
    </location>
</feature>
<evidence type="ECO:0000313" key="2">
    <source>
        <dbReference type="EMBL" id="KAH6653452.1"/>
    </source>
</evidence>
<dbReference type="Proteomes" id="UP000758603">
    <property type="component" value="Unassembled WGS sequence"/>
</dbReference>
<dbReference type="RefSeq" id="XP_045957729.1">
    <property type="nucleotide sequence ID" value="XM_046100266.1"/>
</dbReference>
<feature type="compositionally biased region" description="Basic residues" evidence="1">
    <location>
        <begin position="205"/>
        <end position="216"/>
    </location>
</feature>
<gene>
    <name evidence="2" type="ORF">BKA67DRAFT_537128</name>
</gene>
<dbReference type="AlphaFoldDB" id="A0A9P8UJU5"/>
<dbReference type="GeneID" id="70129158"/>
<accession>A0A9P8UJU5</accession>
<keyword evidence="3" id="KW-1185">Reference proteome</keyword>
<name>A0A9P8UJU5_9PEZI</name>
<evidence type="ECO:0000256" key="1">
    <source>
        <dbReference type="SAM" id="MobiDB-lite"/>
    </source>
</evidence>
<organism evidence="2 3">
    <name type="scientific">Truncatella angustata</name>
    <dbReference type="NCBI Taxonomy" id="152316"/>
    <lineage>
        <taxon>Eukaryota</taxon>
        <taxon>Fungi</taxon>
        <taxon>Dikarya</taxon>
        <taxon>Ascomycota</taxon>
        <taxon>Pezizomycotina</taxon>
        <taxon>Sordariomycetes</taxon>
        <taxon>Xylariomycetidae</taxon>
        <taxon>Amphisphaeriales</taxon>
        <taxon>Sporocadaceae</taxon>
        <taxon>Truncatella</taxon>
    </lineage>
</organism>
<comment type="caution">
    <text evidence="2">The sequence shown here is derived from an EMBL/GenBank/DDBJ whole genome shotgun (WGS) entry which is preliminary data.</text>
</comment>
<dbReference type="EMBL" id="JAGPXC010000005">
    <property type="protein sequence ID" value="KAH6653452.1"/>
    <property type="molecule type" value="Genomic_DNA"/>
</dbReference>